<dbReference type="GO" id="GO:0005576">
    <property type="term" value="C:extracellular region"/>
    <property type="evidence" value="ECO:0007669"/>
    <property type="project" value="TreeGrafter"/>
</dbReference>
<dbReference type="Proteomes" id="UP000827092">
    <property type="component" value="Unassembled WGS sequence"/>
</dbReference>
<evidence type="ECO:0000313" key="15">
    <source>
        <dbReference type="Proteomes" id="UP000827092"/>
    </source>
</evidence>
<keyword evidence="10 12" id="KW-0449">Lipoprotein</keyword>
<name>A0AAV6UZS4_9ARAC</name>
<dbReference type="GO" id="GO:1905475">
    <property type="term" value="P:regulation of protein localization to membrane"/>
    <property type="evidence" value="ECO:0007669"/>
    <property type="project" value="TreeGrafter"/>
</dbReference>
<dbReference type="Pfam" id="PF01153">
    <property type="entry name" value="Glypican"/>
    <property type="match status" value="1"/>
</dbReference>
<evidence type="ECO:0000256" key="6">
    <source>
        <dbReference type="ARBA" id="ARBA00022974"/>
    </source>
</evidence>
<gene>
    <name evidence="14" type="ORF">JTE90_001432</name>
</gene>
<evidence type="ECO:0000256" key="3">
    <source>
        <dbReference type="ARBA" id="ARBA00022475"/>
    </source>
</evidence>
<evidence type="ECO:0000313" key="14">
    <source>
        <dbReference type="EMBL" id="KAG8189972.1"/>
    </source>
</evidence>
<comment type="subcellular location">
    <subcellularLocation>
        <location evidence="1 12">Cell membrane</location>
        <topology evidence="1 12">Lipid-anchor</topology>
        <topology evidence="1 12">GPI-anchor</topology>
    </subcellularLocation>
</comment>
<keyword evidence="5 13" id="KW-0732">Signal</keyword>
<comment type="similarity">
    <text evidence="2 11">Belongs to the glypican family.</text>
</comment>
<dbReference type="GO" id="GO:0016477">
    <property type="term" value="P:cell migration"/>
    <property type="evidence" value="ECO:0007669"/>
    <property type="project" value="TreeGrafter"/>
</dbReference>
<keyword evidence="9 12" id="KW-0357">Heparan sulfate</keyword>
<proteinExistence type="inferred from homology"/>
<keyword evidence="4 12" id="KW-0336">GPI-anchor</keyword>
<accession>A0AAV6UZS4</accession>
<dbReference type="InterPro" id="IPR001863">
    <property type="entry name" value="Glypican"/>
</dbReference>
<keyword evidence="3" id="KW-1003">Cell membrane</keyword>
<dbReference type="PANTHER" id="PTHR10822">
    <property type="entry name" value="GLYPICAN"/>
    <property type="match status" value="1"/>
</dbReference>
<dbReference type="GO" id="GO:0005886">
    <property type="term" value="C:plasma membrane"/>
    <property type="evidence" value="ECO:0007669"/>
    <property type="project" value="UniProtKB-SubCell"/>
</dbReference>
<evidence type="ECO:0000256" key="13">
    <source>
        <dbReference type="SAM" id="SignalP"/>
    </source>
</evidence>
<protein>
    <submittedName>
        <fullName evidence="14">Uncharacterized protein</fullName>
    </submittedName>
</protein>
<evidence type="ECO:0000256" key="12">
    <source>
        <dbReference type="RuleBase" id="RU003519"/>
    </source>
</evidence>
<organism evidence="14 15">
    <name type="scientific">Oedothorax gibbosus</name>
    <dbReference type="NCBI Taxonomy" id="931172"/>
    <lineage>
        <taxon>Eukaryota</taxon>
        <taxon>Metazoa</taxon>
        <taxon>Ecdysozoa</taxon>
        <taxon>Arthropoda</taxon>
        <taxon>Chelicerata</taxon>
        <taxon>Arachnida</taxon>
        <taxon>Araneae</taxon>
        <taxon>Araneomorphae</taxon>
        <taxon>Entelegynae</taxon>
        <taxon>Araneoidea</taxon>
        <taxon>Linyphiidae</taxon>
        <taxon>Erigoninae</taxon>
        <taxon>Oedothorax</taxon>
    </lineage>
</organism>
<comment type="caution">
    <text evidence="14">The sequence shown here is derived from an EMBL/GenBank/DDBJ whole genome shotgun (WGS) entry which is preliminary data.</text>
</comment>
<sequence length="372" mass="41316">MASLCLCVFFGLFVAGFEARATTEGVTGQHSGFLGNNSCEDIRQRFVEKNIGSLADTRDMVHEDETPLCSASWNASCCTPTMERRFSDASKKEFQRMLQASNSFLHSVLAASAAKFRESFLDMIHASHNNTLVLFSEVYKKMDGVAREPVSRLYSDLADHISSTDHTADHLADRVRDFFNSLFPLVYHHSINPKLKDFSEDYKECLRATQQEIRPFGDIAERVSHQIQRSFSVARAVLDSLGVGVEVIEQTATMHFRSACNEGLMSLVHCSQCSGYTVTRSCSGYCLNVVRGCLAHVAELDQPWSDFVSGLERVSSGLVGSYNIEEVLGVLDTKISEAIMYAMENGPELSKKVTFLISYNGLRSQFLVKSTG</sequence>
<keyword evidence="15" id="KW-1185">Reference proteome</keyword>
<keyword evidence="6 12" id="KW-0654">Proteoglycan</keyword>
<feature type="signal peptide" evidence="13">
    <location>
        <begin position="1"/>
        <end position="19"/>
    </location>
</feature>
<evidence type="ECO:0000256" key="7">
    <source>
        <dbReference type="ARBA" id="ARBA00023136"/>
    </source>
</evidence>
<evidence type="ECO:0000256" key="9">
    <source>
        <dbReference type="ARBA" id="ARBA00023207"/>
    </source>
</evidence>
<dbReference type="GO" id="GO:0090263">
    <property type="term" value="P:positive regulation of canonical Wnt signaling pathway"/>
    <property type="evidence" value="ECO:0007669"/>
    <property type="project" value="TreeGrafter"/>
</dbReference>
<evidence type="ECO:0000256" key="2">
    <source>
        <dbReference type="ARBA" id="ARBA00010260"/>
    </source>
</evidence>
<evidence type="ECO:0000256" key="11">
    <source>
        <dbReference type="RuleBase" id="RU003518"/>
    </source>
</evidence>
<evidence type="ECO:0000256" key="8">
    <source>
        <dbReference type="ARBA" id="ARBA00023180"/>
    </source>
</evidence>
<evidence type="ECO:0000256" key="1">
    <source>
        <dbReference type="ARBA" id="ARBA00004609"/>
    </source>
</evidence>
<keyword evidence="7 12" id="KW-0472">Membrane</keyword>
<evidence type="ECO:0000256" key="10">
    <source>
        <dbReference type="ARBA" id="ARBA00023288"/>
    </source>
</evidence>
<dbReference type="AlphaFoldDB" id="A0AAV6UZS4"/>
<evidence type="ECO:0000256" key="4">
    <source>
        <dbReference type="ARBA" id="ARBA00022622"/>
    </source>
</evidence>
<evidence type="ECO:0000256" key="5">
    <source>
        <dbReference type="ARBA" id="ARBA00022729"/>
    </source>
</evidence>
<feature type="chain" id="PRO_5043540718" evidence="13">
    <location>
        <begin position="20"/>
        <end position="372"/>
    </location>
</feature>
<comment type="function">
    <text evidence="12">Cell surface proteoglycan.</text>
</comment>
<dbReference type="GO" id="GO:0009986">
    <property type="term" value="C:cell surface"/>
    <property type="evidence" value="ECO:0007669"/>
    <property type="project" value="TreeGrafter"/>
</dbReference>
<keyword evidence="8" id="KW-0325">Glycoprotein</keyword>
<reference evidence="14 15" key="1">
    <citation type="journal article" date="2022" name="Nat. Ecol. Evol.">
        <title>A masculinizing supergene underlies an exaggerated male reproductive morph in a spider.</title>
        <authorList>
            <person name="Hendrickx F."/>
            <person name="De Corte Z."/>
            <person name="Sonet G."/>
            <person name="Van Belleghem S.M."/>
            <person name="Kostlbacher S."/>
            <person name="Vangestel C."/>
        </authorList>
    </citation>
    <scope>NUCLEOTIDE SEQUENCE [LARGE SCALE GENOMIC DNA]</scope>
    <source>
        <strain evidence="14">W744_W776</strain>
    </source>
</reference>
<dbReference type="PANTHER" id="PTHR10822:SF29">
    <property type="entry name" value="DIVISION ABNORMALLY DELAYED PROTEIN"/>
    <property type="match status" value="1"/>
</dbReference>
<dbReference type="GO" id="GO:0098552">
    <property type="term" value="C:side of membrane"/>
    <property type="evidence" value="ECO:0007669"/>
    <property type="project" value="UniProtKB-KW"/>
</dbReference>
<dbReference type="EMBL" id="JAFNEN010000198">
    <property type="protein sequence ID" value="KAG8189972.1"/>
    <property type="molecule type" value="Genomic_DNA"/>
</dbReference>